<name>A0A6A5ZX51_9PLEO</name>
<keyword evidence="2" id="KW-1185">Reference proteome</keyword>
<protein>
    <submittedName>
        <fullName evidence="1">Uncharacterized protein</fullName>
    </submittedName>
</protein>
<reference evidence="1" key="1">
    <citation type="journal article" date="2020" name="Stud. Mycol.">
        <title>101 Dothideomycetes genomes: a test case for predicting lifestyles and emergence of pathogens.</title>
        <authorList>
            <person name="Haridas S."/>
            <person name="Albert R."/>
            <person name="Binder M."/>
            <person name="Bloem J."/>
            <person name="Labutti K."/>
            <person name="Salamov A."/>
            <person name="Andreopoulos B."/>
            <person name="Baker S."/>
            <person name="Barry K."/>
            <person name="Bills G."/>
            <person name="Bluhm B."/>
            <person name="Cannon C."/>
            <person name="Castanera R."/>
            <person name="Culley D."/>
            <person name="Daum C."/>
            <person name="Ezra D."/>
            <person name="Gonzalez J."/>
            <person name="Henrissat B."/>
            <person name="Kuo A."/>
            <person name="Liang C."/>
            <person name="Lipzen A."/>
            <person name="Lutzoni F."/>
            <person name="Magnuson J."/>
            <person name="Mondo S."/>
            <person name="Nolan M."/>
            <person name="Ohm R."/>
            <person name="Pangilinan J."/>
            <person name="Park H.-J."/>
            <person name="Ramirez L."/>
            <person name="Alfaro M."/>
            <person name="Sun H."/>
            <person name="Tritt A."/>
            <person name="Yoshinaga Y."/>
            <person name="Zwiers L.-H."/>
            <person name="Turgeon B."/>
            <person name="Goodwin S."/>
            <person name="Spatafora J."/>
            <person name="Crous P."/>
            <person name="Grigoriev I."/>
        </authorList>
    </citation>
    <scope>NUCLEOTIDE SEQUENCE</scope>
    <source>
        <strain evidence="1">CBS 119687</strain>
    </source>
</reference>
<evidence type="ECO:0000313" key="1">
    <source>
        <dbReference type="EMBL" id="KAF2123595.1"/>
    </source>
</evidence>
<proteinExistence type="predicted"/>
<evidence type="ECO:0000313" key="2">
    <source>
        <dbReference type="Proteomes" id="UP000799771"/>
    </source>
</evidence>
<sequence>MLGGRSEELQYMSKDALTSNTRLAQAVVLWKNVQEYCESSTLKVAAGDSSLDDDMGWLAKRYPGSLLHHDCQPEENTLINFGSRLRGRKRQHDIGSEHDKAFIDWRVHARSVEEVIASKKFISNMAASAIQHGGNRRNGKIRASTYLDLPQ</sequence>
<dbReference type="EMBL" id="ML977525">
    <property type="protein sequence ID" value="KAF2123595.1"/>
    <property type="molecule type" value="Genomic_DNA"/>
</dbReference>
<gene>
    <name evidence="1" type="ORF">P153DRAFT_391432</name>
</gene>
<dbReference type="AlphaFoldDB" id="A0A6A5ZX51"/>
<organism evidence="1 2">
    <name type="scientific">Dothidotthia symphoricarpi CBS 119687</name>
    <dbReference type="NCBI Taxonomy" id="1392245"/>
    <lineage>
        <taxon>Eukaryota</taxon>
        <taxon>Fungi</taxon>
        <taxon>Dikarya</taxon>
        <taxon>Ascomycota</taxon>
        <taxon>Pezizomycotina</taxon>
        <taxon>Dothideomycetes</taxon>
        <taxon>Pleosporomycetidae</taxon>
        <taxon>Pleosporales</taxon>
        <taxon>Dothidotthiaceae</taxon>
        <taxon>Dothidotthia</taxon>
    </lineage>
</organism>
<accession>A0A6A5ZX51</accession>
<dbReference type="Proteomes" id="UP000799771">
    <property type="component" value="Unassembled WGS sequence"/>
</dbReference>
<dbReference type="RefSeq" id="XP_033517989.1">
    <property type="nucleotide sequence ID" value="XM_033671067.1"/>
</dbReference>
<dbReference type="GeneID" id="54411499"/>